<evidence type="ECO:0000313" key="4">
    <source>
        <dbReference type="Proteomes" id="UP000032266"/>
    </source>
</evidence>
<proteinExistence type="inferred from homology"/>
<dbReference type="GO" id="GO:0046872">
    <property type="term" value="F:metal ion binding"/>
    <property type="evidence" value="ECO:0007669"/>
    <property type="project" value="UniProtKB-KW"/>
</dbReference>
<dbReference type="Pfam" id="PF00459">
    <property type="entry name" value="Inositol_P"/>
    <property type="match status" value="1"/>
</dbReference>
<keyword evidence="3" id="KW-0378">Hydrolase</keyword>
<organism evidence="3 4">
    <name type="scientific">Gynuella sunshinyii YC6258</name>
    <dbReference type="NCBI Taxonomy" id="1445510"/>
    <lineage>
        <taxon>Bacteria</taxon>
        <taxon>Pseudomonadati</taxon>
        <taxon>Pseudomonadota</taxon>
        <taxon>Gammaproteobacteria</taxon>
        <taxon>Oceanospirillales</taxon>
        <taxon>Saccharospirillaceae</taxon>
        <taxon>Gynuella</taxon>
    </lineage>
</organism>
<evidence type="ECO:0000313" key="3">
    <source>
        <dbReference type="EMBL" id="AJQ96086.1"/>
    </source>
</evidence>
<evidence type="ECO:0000256" key="1">
    <source>
        <dbReference type="ARBA" id="ARBA00009759"/>
    </source>
</evidence>
<dbReference type="PANTHER" id="PTHR20854">
    <property type="entry name" value="INOSITOL MONOPHOSPHATASE"/>
    <property type="match status" value="1"/>
</dbReference>
<feature type="binding site" evidence="2">
    <location>
        <position position="199"/>
    </location>
    <ligand>
        <name>Mg(2+)</name>
        <dbReference type="ChEBI" id="CHEBI:18420"/>
        <label>1</label>
        <note>catalytic</note>
    </ligand>
</feature>
<dbReference type="GO" id="GO:0006020">
    <property type="term" value="P:inositol metabolic process"/>
    <property type="evidence" value="ECO:0007669"/>
    <property type="project" value="TreeGrafter"/>
</dbReference>
<dbReference type="EC" id="3.1.3.25" evidence="3"/>
<sequence length="244" mass="26785">MRAARAAAEKMKYTYQQTPALLDEGYSLEKIFTDAMEGAAARVVKSLWAAHPTHNIIFKQLGEHPAKNPEHNHKWYVNLLDGDLNFQTGYPAAAICVAHAFRDKFEQVAIINIFNDEEFGCVRGRGMTRNEQRVRVTSVRRLDGISSGVHGFDTDPSWVACCGTHNINQRIIGSGLLTLSYFCSGFTDACVVNGMSEHDMSVAALLLQESGAIAGDRKGKPLFANSAEIVAANPKLFKVLLQAL</sequence>
<dbReference type="SUPFAM" id="SSF56655">
    <property type="entry name" value="Carbohydrate phosphatase"/>
    <property type="match status" value="1"/>
</dbReference>
<dbReference type="AlphaFoldDB" id="A0A0C5VP87"/>
<gene>
    <name evidence="3" type="ORF">YC6258_04050</name>
</gene>
<dbReference type="HOGENOM" id="CLU_044118_0_0_6"/>
<dbReference type="KEGG" id="gsn:YC6258_04050"/>
<feature type="binding site" evidence="2">
    <location>
        <position position="81"/>
    </location>
    <ligand>
        <name>Mg(2+)</name>
        <dbReference type="ChEBI" id="CHEBI:18420"/>
        <label>1</label>
        <note>catalytic</note>
    </ligand>
</feature>
<name>A0A0C5VP87_9GAMM</name>
<dbReference type="InterPro" id="IPR000760">
    <property type="entry name" value="Inositol_monophosphatase-like"/>
</dbReference>
<keyword evidence="2" id="KW-0460">Magnesium</keyword>
<comment type="similarity">
    <text evidence="1">Belongs to the inositol monophosphatase superfamily.</text>
</comment>
<keyword evidence="4" id="KW-1185">Reference proteome</keyword>
<accession>A0A0C5VP87</accession>
<dbReference type="Gene3D" id="3.30.540.10">
    <property type="entry name" value="Fructose-1,6-Bisphosphatase, subunit A, domain 1"/>
    <property type="match status" value="1"/>
</dbReference>
<evidence type="ECO:0000256" key="2">
    <source>
        <dbReference type="PIRSR" id="PIRSR600760-2"/>
    </source>
</evidence>
<dbReference type="Proteomes" id="UP000032266">
    <property type="component" value="Chromosome"/>
</dbReference>
<dbReference type="PANTHER" id="PTHR20854:SF4">
    <property type="entry name" value="INOSITOL-1-MONOPHOSPHATASE-RELATED"/>
    <property type="match status" value="1"/>
</dbReference>
<feature type="binding site" evidence="2">
    <location>
        <position position="80"/>
    </location>
    <ligand>
        <name>Mg(2+)</name>
        <dbReference type="ChEBI" id="CHEBI:18420"/>
        <label>1</label>
        <note>catalytic</note>
    </ligand>
</feature>
<dbReference type="GO" id="GO:0007165">
    <property type="term" value="P:signal transduction"/>
    <property type="evidence" value="ECO:0007669"/>
    <property type="project" value="TreeGrafter"/>
</dbReference>
<comment type="cofactor">
    <cofactor evidence="2">
        <name>Mg(2+)</name>
        <dbReference type="ChEBI" id="CHEBI:18420"/>
    </cofactor>
</comment>
<dbReference type="STRING" id="1445510.YC6258_04050"/>
<dbReference type="EMBL" id="CP007142">
    <property type="protein sequence ID" value="AJQ96086.1"/>
    <property type="molecule type" value="Genomic_DNA"/>
</dbReference>
<keyword evidence="2" id="KW-0479">Metal-binding</keyword>
<dbReference type="Gene3D" id="3.40.190.80">
    <property type="match status" value="1"/>
</dbReference>
<reference evidence="3 4" key="1">
    <citation type="submission" date="2014-01" db="EMBL/GenBank/DDBJ databases">
        <title>Full genme sequencing of cellulolytic bacterium Gynuella sunshinyii YC6258T gen. nov., sp. nov.</title>
        <authorList>
            <person name="Khan H."/>
            <person name="Chung E.J."/>
            <person name="Chung Y.R."/>
        </authorList>
    </citation>
    <scope>NUCLEOTIDE SEQUENCE [LARGE SCALE GENOMIC DNA]</scope>
    <source>
        <strain evidence="3 4">YC6258</strain>
    </source>
</reference>
<protein>
    <submittedName>
        <fullName evidence="3">Archaeal fructose-1,6-bisphosphatase and related enzyme of inositol monophosphatase family</fullName>
        <ecNumber evidence="3">3.1.3.25</ecNumber>
    </submittedName>
</protein>
<dbReference type="GO" id="GO:0008934">
    <property type="term" value="F:inositol monophosphate 1-phosphatase activity"/>
    <property type="evidence" value="ECO:0007669"/>
    <property type="project" value="TreeGrafter"/>
</dbReference>
<dbReference type="PRINTS" id="PR00377">
    <property type="entry name" value="IMPHPHTASES"/>
</dbReference>